<reference evidence="1" key="2">
    <citation type="journal article" date="2015" name="Data Brief">
        <title>Shoot transcriptome of the giant reed, Arundo donax.</title>
        <authorList>
            <person name="Barrero R.A."/>
            <person name="Guerrero F.D."/>
            <person name="Moolhuijzen P."/>
            <person name="Goolsby J.A."/>
            <person name="Tidwell J."/>
            <person name="Bellgard S.E."/>
            <person name="Bellgard M.I."/>
        </authorList>
    </citation>
    <scope>NUCLEOTIDE SEQUENCE</scope>
    <source>
        <tissue evidence="1">Shoot tissue taken approximately 20 cm above the soil surface</tissue>
    </source>
</reference>
<reference evidence="1" key="1">
    <citation type="submission" date="2014-09" db="EMBL/GenBank/DDBJ databases">
        <authorList>
            <person name="Magalhaes I.L.F."/>
            <person name="Oliveira U."/>
            <person name="Santos F.R."/>
            <person name="Vidigal T.H.D.A."/>
            <person name="Brescovit A.D."/>
            <person name="Santos A.J."/>
        </authorList>
    </citation>
    <scope>NUCLEOTIDE SEQUENCE</scope>
    <source>
        <tissue evidence="1">Shoot tissue taken approximately 20 cm above the soil surface</tissue>
    </source>
</reference>
<sequence>MSYLPSTKYTCTDVTTRLRRPPLLFASSFHLRQLSSWNQTAAATF</sequence>
<name>A0A0A9H576_ARUDO</name>
<evidence type="ECO:0000313" key="1">
    <source>
        <dbReference type="EMBL" id="JAE28023.1"/>
    </source>
</evidence>
<accession>A0A0A9H576</accession>
<protein>
    <submittedName>
        <fullName evidence="1">Uncharacterized protein</fullName>
    </submittedName>
</protein>
<proteinExistence type="predicted"/>
<dbReference type="EMBL" id="GBRH01169873">
    <property type="protein sequence ID" value="JAE28023.1"/>
    <property type="molecule type" value="Transcribed_RNA"/>
</dbReference>
<dbReference type="AlphaFoldDB" id="A0A0A9H576"/>
<organism evidence="1">
    <name type="scientific">Arundo donax</name>
    <name type="common">Giant reed</name>
    <name type="synonym">Donax arundinaceus</name>
    <dbReference type="NCBI Taxonomy" id="35708"/>
    <lineage>
        <taxon>Eukaryota</taxon>
        <taxon>Viridiplantae</taxon>
        <taxon>Streptophyta</taxon>
        <taxon>Embryophyta</taxon>
        <taxon>Tracheophyta</taxon>
        <taxon>Spermatophyta</taxon>
        <taxon>Magnoliopsida</taxon>
        <taxon>Liliopsida</taxon>
        <taxon>Poales</taxon>
        <taxon>Poaceae</taxon>
        <taxon>PACMAD clade</taxon>
        <taxon>Arundinoideae</taxon>
        <taxon>Arundineae</taxon>
        <taxon>Arundo</taxon>
    </lineage>
</organism>